<dbReference type="PANTHER" id="PTHR22933">
    <property type="entry name" value="FI18007P1-RELATED"/>
    <property type="match status" value="1"/>
</dbReference>
<feature type="domain" description="Chitin-binding type-2" evidence="1">
    <location>
        <begin position="71"/>
        <end position="134"/>
    </location>
</feature>
<dbReference type="Pfam" id="PF01607">
    <property type="entry name" value="CBM_14"/>
    <property type="match status" value="1"/>
</dbReference>
<dbReference type="InterPro" id="IPR002557">
    <property type="entry name" value="Chitin-bd_dom"/>
</dbReference>
<name>A0A7T8GNZ6_CALRO</name>
<dbReference type="InterPro" id="IPR052976">
    <property type="entry name" value="Scoloptoxin-like"/>
</dbReference>
<gene>
    <name evidence="2" type="ORF">FKW44_023196</name>
</gene>
<dbReference type="GO" id="GO:0005576">
    <property type="term" value="C:extracellular region"/>
    <property type="evidence" value="ECO:0007669"/>
    <property type="project" value="InterPro"/>
</dbReference>
<sequence length="211" mass="21828">GGAPPLDNYGAASVRSNVLAEYGNLERSGEDLTGSGSELDEVVDPLAMLEKVVPGVPGQDYPIYAEAPETGFLCDGLVDGGYYADPDAQCQAFHICSADGAGGLAKYSFLCPNGTLFNQQYLICDWWFNFDCSTASQLADSVNADLRAAREEATLAASSRINEPAFAGSESVGVLAGYGAADLRSASSNYGIGGSQGSESIILESSAPLGQ</sequence>
<feature type="non-terminal residue" evidence="2">
    <location>
        <position position="1"/>
    </location>
</feature>
<dbReference type="EMBL" id="CP045907">
    <property type="protein sequence ID" value="QQP35077.1"/>
    <property type="molecule type" value="Genomic_DNA"/>
</dbReference>
<dbReference type="PANTHER" id="PTHR22933:SF43">
    <property type="entry name" value="LP10131P"/>
    <property type="match status" value="1"/>
</dbReference>
<dbReference type="PROSITE" id="PS50940">
    <property type="entry name" value="CHIT_BIND_II"/>
    <property type="match status" value="1"/>
</dbReference>
<dbReference type="GO" id="GO:0008061">
    <property type="term" value="F:chitin binding"/>
    <property type="evidence" value="ECO:0007669"/>
    <property type="project" value="InterPro"/>
</dbReference>
<reference evidence="3" key="1">
    <citation type="submission" date="2021-01" db="EMBL/GenBank/DDBJ databases">
        <title>Caligus Genome Assembly.</title>
        <authorList>
            <person name="Gallardo-Escarate C."/>
        </authorList>
    </citation>
    <scope>NUCLEOTIDE SEQUENCE [LARGE SCALE GENOMIC DNA]</scope>
</reference>
<accession>A0A7T8GNZ6</accession>
<keyword evidence="3" id="KW-1185">Reference proteome</keyword>
<protein>
    <submittedName>
        <fullName evidence="2">LOC100901383</fullName>
    </submittedName>
</protein>
<dbReference type="SUPFAM" id="SSF57625">
    <property type="entry name" value="Invertebrate chitin-binding proteins"/>
    <property type="match status" value="1"/>
</dbReference>
<evidence type="ECO:0000313" key="2">
    <source>
        <dbReference type="EMBL" id="QQP35077.1"/>
    </source>
</evidence>
<proteinExistence type="predicted"/>
<dbReference type="Proteomes" id="UP000595437">
    <property type="component" value="Chromosome 18"/>
</dbReference>
<dbReference type="Gene3D" id="2.170.140.10">
    <property type="entry name" value="Chitin binding domain"/>
    <property type="match status" value="1"/>
</dbReference>
<evidence type="ECO:0000313" key="3">
    <source>
        <dbReference type="Proteomes" id="UP000595437"/>
    </source>
</evidence>
<dbReference type="OrthoDB" id="6364363at2759"/>
<dbReference type="AlphaFoldDB" id="A0A7T8GNZ6"/>
<dbReference type="InterPro" id="IPR036508">
    <property type="entry name" value="Chitin-bd_dom_sf"/>
</dbReference>
<dbReference type="SMART" id="SM00494">
    <property type="entry name" value="ChtBD2"/>
    <property type="match status" value="1"/>
</dbReference>
<organism evidence="2 3">
    <name type="scientific">Caligus rogercresseyi</name>
    <name type="common">Sea louse</name>
    <dbReference type="NCBI Taxonomy" id="217165"/>
    <lineage>
        <taxon>Eukaryota</taxon>
        <taxon>Metazoa</taxon>
        <taxon>Ecdysozoa</taxon>
        <taxon>Arthropoda</taxon>
        <taxon>Crustacea</taxon>
        <taxon>Multicrustacea</taxon>
        <taxon>Hexanauplia</taxon>
        <taxon>Copepoda</taxon>
        <taxon>Siphonostomatoida</taxon>
        <taxon>Caligidae</taxon>
        <taxon>Caligus</taxon>
    </lineage>
</organism>
<evidence type="ECO:0000259" key="1">
    <source>
        <dbReference type="PROSITE" id="PS50940"/>
    </source>
</evidence>